<dbReference type="InterPro" id="IPR029063">
    <property type="entry name" value="SAM-dependent_MTases_sf"/>
</dbReference>
<proteinExistence type="predicted"/>
<dbReference type="Gene3D" id="3.40.50.150">
    <property type="entry name" value="Vaccinia Virus protein VP39"/>
    <property type="match status" value="1"/>
</dbReference>
<dbReference type="EMBL" id="QHHQ01000004">
    <property type="protein sequence ID" value="RAI00119.1"/>
    <property type="molecule type" value="Genomic_DNA"/>
</dbReference>
<name>A0A8B2NPC2_9HYPH</name>
<comment type="caution">
    <text evidence="5">The sequence shown here is derived from an EMBL/GenBank/DDBJ whole genome shotgun (WGS) entry which is preliminary data.</text>
</comment>
<dbReference type="GO" id="GO:0008757">
    <property type="term" value="F:S-adenosylmethionine-dependent methyltransferase activity"/>
    <property type="evidence" value="ECO:0007669"/>
    <property type="project" value="InterPro"/>
</dbReference>
<dbReference type="RefSeq" id="WP_111348716.1">
    <property type="nucleotide sequence ID" value="NZ_JAIWKD010000007.1"/>
</dbReference>
<keyword evidence="2 5" id="KW-0808">Transferase</keyword>
<organism evidence="5 6">
    <name type="scientific">Acuticoccus sediminis</name>
    <dbReference type="NCBI Taxonomy" id="2184697"/>
    <lineage>
        <taxon>Bacteria</taxon>
        <taxon>Pseudomonadati</taxon>
        <taxon>Pseudomonadota</taxon>
        <taxon>Alphaproteobacteria</taxon>
        <taxon>Hyphomicrobiales</taxon>
        <taxon>Amorphaceae</taxon>
        <taxon>Acuticoccus</taxon>
    </lineage>
</organism>
<dbReference type="CDD" id="cd02440">
    <property type="entry name" value="AdoMet_MTases"/>
    <property type="match status" value="1"/>
</dbReference>
<dbReference type="OrthoDB" id="8153637at2"/>
<dbReference type="GO" id="GO:0032259">
    <property type="term" value="P:methylation"/>
    <property type="evidence" value="ECO:0007669"/>
    <property type="project" value="UniProtKB-KW"/>
</dbReference>
<evidence type="ECO:0000256" key="1">
    <source>
        <dbReference type="ARBA" id="ARBA00022603"/>
    </source>
</evidence>
<dbReference type="PANTHER" id="PTHR43464:SF19">
    <property type="entry name" value="UBIQUINONE BIOSYNTHESIS O-METHYLTRANSFERASE, MITOCHONDRIAL"/>
    <property type="match status" value="1"/>
</dbReference>
<sequence>MRDENGWTASAEAWIADMNGDDGDWSRQCVLDAPMTARALAAPVGRMLDVGCGEGRFCRKLAAHGIAAVGLDPVPALLESARARHPDGPGGAGAYLCGHAEALPFAASSFDLVVSYLTLIDIDDCAAAVAEMSRVLTPGGRLLVANLAPHFTASSGGWTEDAEGHPLFSIDRYYEARSEWFSWRGINVRNWHRPLSLYMEAFLSAGLALTHFDEPRAAGTDERAVRYRRVPWFVIMEWRKPA</sequence>
<evidence type="ECO:0000313" key="6">
    <source>
        <dbReference type="Proteomes" id="UP000249590"/>
    </source>
</evidence>
<protein>
    <submittedName>
        <fullName evidence="5">SAM-dependent methyltransferase</fullName>
    </submittedName>
</protein>
<dbReference type="Proteomes" id="UP000249590">
    <property type="component" value="Unassembled WGS sequence"/>
</dbReference>
<evidence type="ECO:0000256" key="3">
    <source>
        <dbReference type="ARBA" id="ARBA00022691"/>
    </source>
</evidence>
<dbReference type="PANTHER" id="PTHR43464">
    <property type="entry name" value="METHYLTRANSFERASE"/>
    <property type="match status" value="1"/>
</dbReference>
<accession>A0A8B2NPC2</accession>
<dbReference type="SUPFAM" id="SSF53335">
    <property type="entry name" value="S-adenosyl-L-methionine-dependent methyltransferases"/>
    <property type="match status" value="1"/>
</dbReference>
<evidence type="ECO:0000259" key="4">
    <source>
        <dbReference type="Pfam" id="PF08241"/>
    </source>
</evidence>
<keyword evidence="6" id="KW-1185">Reference proteome</keyword>
<evidence type="ECO:0000256" key="2">
    <source>
        <dbReference type="ARBA" id="ARBA00022679"/>
    </source>
</evidence>
<reference evidence="5 6" key="1">
    <citation type="submission" date="2018-05" db="EMBL/GenBank/DDBJ databases">
        <title>Acuticoccus sediminis sp. nov., isolated from deep-sea sediment of Indian Ocean.</title>
        <authorList>
            <person name="Liu X."/>
            <person name="Lai Q."/>
            <person name="Du Y."/>
            <person name="Sun F."/>
            <person name="Zhang X."/>
            <person name="Wang S."/>
            <person name="Shao Z."/>
        </authorList>
    </citation>
    <scope>NUCLEOTIDE SEQUENCE [LARGE SCALE GENOMIC DNA]</scope>
    <source>
        <strain evidence="5 6">PTG4-2</strain>
    </source>
</reference>
<feature type="domain" description="Methyltransferase type 11" evidence="4">
    <location>
        <begin position="48"/>
        <end position="144"/>
    </location>
</feature>
<keyword evidence="3" id="KW-0949">S-adenosyl-L-methionine</keyword>
<gene>
    <name evidence="5" type="ORF">DLJ53_20610</name>
</gene>
<dbReference type="InterPro" id="IPR013216">
    <property type="entry name" value="Methyltransf_11"/>
</dbReference>
<dbReference type="AlphaFoldDB" id="A0A8B2NPC2"/>
<keyword evidence="1 5" id="KW-0489">Methyltransferase</keyword>
<evidence type="ECO:0000313" key="5">
    <source>
        <dbReference type="EMBL" id="RAI00119.1"/>
    </source>
</evidence>
<dbReference type="Pfam" id="PF08241">
    <property type="entry name" value="Methyltransf_11"/>
    <property type="match status" value="1"/>
</dbReference>